<dbReference type="CDD" id="cd06579">
    <property type="entry name" value="TM_PBP1_transp_AraH_like"/>
    <property type="match status" value="1"/>
</dbReference>
<dbReference type="PANTHER" id="PTHR32196">
    <property type="entry name" value="ABC TRANSPORTER PERMEASE PROTEIN YPHD-RELATED-RELATED"/>
    <property type="match status" value="1"/>
</dbReference>
<feature type="transmembrane region" description="Helical" evidence="6">
    <location>
        <begin position="318"/>
        <end position="335"/>
    </location>
</feature>
<dbReference type="KEGG" id="vmo:VMUT_1248"/>
<name>F0QYM0_VULM7</name>
<dbReference type="GO" id="GO:0005886">
    <property type="term" value="C:plasma membrane"/>
    <property type="evidence" value="ECO:0007669"/>
    <property type="project" value="UniProtKB-SubCell"/>
</dbReference>
<dbReference type="InterPro" id="IPR001851">
    <property type="entry name" value="ABC_transp_permease"/>
</dbReference>
<keyword evidence="3 6" id="KW-0812">Transmembrane</keyword>
<accession>F0QYM0</accession>
<evidence type="ECO:0000256" key="2">
    <source>
        <dbReference type="ARBA" id="ARBA00022475"/>
    </source>
</evidence>
<feature type="transmembrane region" description="Helical" evidence="6">
    <location>
        <begin position="39"/>
        <end position="58"/>
    </location>
</feature>
<feature type="transmembrane region" description="Helical" evidence="6">
    <location>
        <begin position="230"/>
        <end position="251"/>
    </location>
</feature>
<keyword evidence="8" id="KW-1185">Reference proteome</keyword>
<dbReference type="OrthoDB" id="372203at2157"/>
<dbReference type="AlphaFoldDB" id="F0QYM0"/>
<evidence type="ECO:0000313" key="7">
    <source>
        <dbReference type="EMBL" id="ADY01453.1"/>
    </source>
</evidence>
<dbReference type="eggNOG" id="arCOG00263">
    <property type="taxonomic scope" value="Archaea"/>
</dbReference>
<dbReference type="Proteomes" id="UP000007485">
    <property type="component" value="Chromosome"/>
</dbReference>
<keyword evidence="2" id="KW-1003">Cell membrane</keyword>
<feature type="transmembrane region" description="Helical" evidence="6">
    <location>
        <begin position="141"/>
        <end position="162"/>
    </location>
</feature>
<dbReference type="Pfam" id="PF02653">
    <property type="entry name" value="BPD_transp_2"/>
    <property type="match status" value="1"/>
</dbReference>
<evidence type="ECO:0000256" key="5">
    <source>
        <dbReference type="ARBA" id="ARBA00023136"/>
    </source>
</evidence>
<dbReference type="STRING" id="985053.VMUT_1248"/>
<reference evidence="7 8" key="1">
    <citation type="journal article" date="2011" name="J. Bacteriol.">
        <title>Complete genome sequence of 'Vulcanisaeta moutnovskia' strain 768-28, a novel member of the hyperthermophilic crenarchaeal genus vulcanisaeta.</title>
        <authorList>
            <person name="Gumerov V.M."/>
            <person name="Mardanov A.V."/>
            <person name="Beletsky A.V."/>
            <person name="Prokofeva M.I."/>
            <person name="Bonch-Osmolovskaya E.A."/>
            <person name="Ravin N.V."/>
            <person name="Skryabin K.G."/>
        </authorList>
    </citation>
    <scope>NUCLEOTIDE SEQUENCE [LARGE SCALE GENOMIC DNA]</scope>
    <source>
        <strain evidence="7 8">768-28</strain>
    </source>
</reference>
<feature type="transmembrane region" description="Helical" evidence="6">
    <location>
        <begin position="182"/>
        <end position="202"/>
    </location>
</feature>
<evidence type="ECO:0000256" key="6">
    <source>
        <dbReference type="SAM" id="Phobius"/>
    </source>
</evidence>
<dbReference type="RefSeq" id="WP_013604615.1">
    <property type="nucleotide sequence ID" value="NC_015151.1"/>
</dbReference>
<feature type="transmembrane region" description="Helical" evidence="6">
    <location>
        <begin position="65"/>
        <end position="89"/>
    </location>
</feature>
<proteinExistence type="predicted"/>
<dbReference type="EMBL" id="CP002529">
    <property type="protein sequence ID" value="ADY01453.1"/>
    <property type="molecule type" value="Genomic_DNA"/>
</dbReference>
<protein>
    <submittedName>
        <fullName evidence="7">Ribose ABC transporter, permease protein</fullName>
    </submittedName>
</protein>
<dbReference type="PANTHER" id="PTHR32196:SF72">
    <property type="entry name" value="RIBOSE IMPORT PERMEASE PROTEIN RBSC"/>
    <property type="match status" value="1"/>
</dbReference>
<dbReference type="GeneID" id="10288900"/>
<keyword evidence="5 6" id="KW-0472">Membrane</keyword>
<evidence type="ECO:0000256" key="1">
    <source>
        <dbReference type="ARBA" id="ARBA00004651"/>
    </source>
</evidence>
<gene>
    <name evidence="7" type="ordered locus">VMUT_1248</name>
</gene>
<keyword evidence="4 6" id="KW-1133">Transmembrane helix</keyword>
<dbReference type="HOGENOM" id="CLU_028880_4_0_2"/>
<sequence length="339" mass="36325">MSSSDSKSETVTVEKRKTQRSVLRRFLDFYNQQEIARPLIPFIVILIASITLSPQYFLSPSNLKVVLFQSAPITLLALGEGMVIIMGSIDLTPGSVAGLSALITGLVTLSTGNIVLAMTIAVLAGLAVGSINGLLVSKFKVYSFIATLAGLEIWRAVDLTITGGSPIYGLTQYSFFMNDFHTFIPLIFIIALAINLVFWYLLTRTTWGRIIYGIGSNEEAVRLAGTHADLAKFLTFAIAGLLYGLAGVMLVPTGGYVVDPWTAYGYELYAIAAAVLGGIALTGGTGHPIGPFFGALILTILTDILIIMGITQYTIQEIIIGIILIAAAPALTRGLRWVK</sequence>
<comment type="subcellular location">
    <subcellularLocation>
        <location evidence="1">Cell membrane</location>
        <topology evidence="1">Multi-pass membrane protein</topology>
    </subcellularLocation>
</comment>
<dbReference type="GO" id="GO:0022857">
    <property type="term" value="F:transmembrane transporter activity"/>
    <property type="evidence" value="ECO:0007669"/>
    <property type="project" value="InterPro"/>
</dbReference>
<feature type="transmembrane region" description="Helical" evidence="6">
    <location>
        <begin position="263"/>
        <end position="281"/>
    </location>
</feature>
<feature type="transmembrane region" description="Helical" evidence="6">
    <location>
        <begin position="101"/>
        <end position="129"/>
    </location>
</feature>
<feature type="transmembrane region" description="Helical" evidence="6">
    <location>
        <begin position="293"/>
        <end position="312"/>
    </location>
</feature>
<organism evidence="7 8">
    <name type="scientific">Vulcanisaeta moutnovskia (strain 768-28)</name>
    <dbReference type="NCBI Taxonomy" id="985053"/>
    <lineage>
        <taxon>Archaea</taxon>
        <taxon>Thermoproteota</taxon>
        <taxon>Thermoprotei</taxon>
        <taxon>Thermoproteales</taxon>
        <taxon>Thermoproteaceae</taxon>
        <taxon>Vulcanisaeta</taxon>
    </lineage>
</organism>
<evidence type="ECO:0000256" key="3">
    <source>
        <dbReference type="ARBA" id="ARBA00022692"/>
    </source>
</evidence>
<evidence type="ECO:0000256" key="4">
    <source>
        <dbReference type="ARBA" id="ARBA00022989"/>
    </source>
</evidence>
<evidence type="ECO:0000313" key="8">
    <source>
        <dbReference type="Proteomes" id="UP000007485"/>
    </source>
</evidence>